<dbReference type="InParanoid" id="A0A024GT21"/>
<accession>A0A024GT21</accession>
<evidence type="ECO:0000313" key="1">
    <source>
        <dbReference type="EMBL" id="CCI49874.1"/>
    </source>
</evidence>
<sequence length="243" mass="27384">MTESGMPQEICFYDKEYSCLKVKNTNGDVIFSCQHGGKSTYIKPTEIARRTKIFHVDVLKECPTLRFDSDRFERITFSTNTDEPGGAVYHSIEKSEWNIDVSGFYNHDEKSVGYVKASVSIDAEAEKTTLPCMLVPFQSKNSIGQLQKITSSKKKMVFFGMNRRKKDEDGEPFILVIDGIEITLYHDEAICKPSNKLVLGRIALEQFSFTTMRKVTETGTEYSIIFPKTGGSASRAHVAIDQS</sequence>
<name>A0A024GT21_9STRA</name>
<keyword evidence="2" id="KW-1185">Reference proteome</keyword>
<organism evidence="1 2">
    <name type="scientific">Albugo candida</name>
    <dbReference type="NCBI Taxonomy" id="65357"/>
    <lineage>
        <taxon>Eukaryota</taxon>
        <taxon>Sar</taxon>
        <taxon>Stramenopiles</taxon>
        <taxon>Oomycota</taxon>
        <taxon>Peronosporomycetes</taxon>
        <taxon>Albuginales</taxon>
        <taxon>Albuginaceae</taxon>
        <taxon>Albugo</taxon>
    </lineage>
</organism>
<dbReference type="EMBL" id="CAIX01000358">
    <property type="protein sequence ID" value="CCI49874.1"/>
    <property type="molecule type" value="Genomic_DNA"/>
</dbReference>
<dbReference type="Proteomes" id="UP000053237">
    <property type="component" value="Unassembled WGS sequence"/>
</dbReference>
<proteinExistence type="predicted"/>
<reference evidence="1 2" key="1">
    <citation type="submission" date="2012-05" db="EMBL/GenBank/DDBJ databases">
        <title>Recombination and specialization in a pathogen metapopulation.</title>
        <authorList>
            <person name="Gardiner A."/>
            <person name="Kemen E."/>
            <person name="Schultz-Larsen T."/>
            <person name="MacLean D."/>
            <person name="Van Oosterhout C."/>
            <person name="Jones J.D.G."/>
        </authorList>
    </citation>
    <scope>NUCLEOTIDE SEQUENCE [LARGE SCALE GENOMIC DNA]</scope>
    <source>
        <strain evidence="1 2">Ac Nc2</strain>
    </source>
</reference>
<comment type="caution">
    <text evidence="1">The sequence shown here is derived from an EMBL/GenBank/DDBJ whole genome shotgun (WGS) entry which is preliminary data.</text>
</comment>
<gene>
    <name evidence="1" type="ORF">BN9_113480</name>
</gene>
<evidence type="ECO:0000313" key="2">
    <source>
        <dbReference type="Proteomes" id="UP000053237"/>
    </source>
</evidence>
<protein>
    <submittedName>
        <fullName evidence="1">Uncharacterized protein</fullName>
    </submittedName>
</protein>
<dbReference type="AlphaFoldDB" id="A0A024GT21"/>